<dbReference type="Pfam" id="PF01546">
    <property type="entry name" value="Peptidase_M20"/>
    <property type="match status" value="1"/>
</dbReference>
<comment type="caution">
    <text evidence="1">The sequence shown here is derived from an EMBL/GenBank/DDBJ whole genome shotgun (WGS) entry which is preliminary data.</text>
</comment>
<dbReference type="PANTHER" id="PTHR43808">
    <property type="entry name" value="ACETYLORNITHINE DEACETYLASE"/>
    <property type="match status" value="1"/>
</dbReference>
<dbReference type="Gene3D" id="3.30.70.360">
    <property type="match status" value="1"/>
</dbReference>
<evidence type="ECO:0000313" key="2">
    <source>
        <dbReference type="Proteomes" id="UP000242699"/>
    </source>
</evidence>
<dbReference type="EMBL" id="PXYT01000043">
    <property type="protein sequence ID" value="PSR26057.1"/>
    <property type="molecule type" value="Genomic_DNA"/>
</dbReference>
<dbReference type="SUPFAM" id="SSF53187">
    <property type="entry name" value="Zn-dependent exopeptidases"/>
    <property type="match status" value="1"/>
</dbReference>
<dbReference type="GO" id="GO:0016787">
    <property type="term" value="F:hydrolase activity"/>
    <property type="evidence" value="ECO:0007669"/>
    <property type="project" value="InterPro"/>
</dbReference>
<evidence type="ECO:0008006" key="3">
    <source>
        <dbReference type="Google" id="ProtNLM"/>
    </source>
</evidence>
<sequence length="421" mass="45878">MASHSSRSALEKSGHAIDTWVDARRDMLISLVQELVQLPSRNHPPDGDELAAQRVIGHWLRQLGVEVDQYDIMAVENIDKHPAWRALGRHYQDRPNLMAVLRGVGKGRSLLYTGHIDTVALDSSPWRHKPFGGEYDGRAIYGLGAFDMKGGLAAGLMAMRGFIELGIVLLGSLYFESVVDEEFGGANASLAGRLRYPEIDGAILMEPTNLKLASQHRGTSVWNLLVTGLPGRTFSGETTFNPAKSLAAMLSSLDDFFNAHPRLNQYPWEVDRLQAGPADQPMGTRVPAQAESVFWVETGADDNPDVGEEINAWLSRQFPDVEYKLTAMIPPLLGSGISPDHPLAQDVAHSARDLGVNGDMVTAPFACDGAMFNRFSKTPLVLLGPEGGNAHGADEYVIVDSLMTLTKILMRTACSWCGMAD</sequence>
<dbReference type="InterPro" id="IPR002933">
    <property type="entry name" value="Peptidase_M20"/>
</dbReference>
<dbReference type="AlphaFoldDB" id="A0A2T2WUX8"/>
<accession>A0A2T2WUX8</accession>
<proteinExistence type="predicted"/>
<dbReference type="PANTHER" id="PTHR43808:SF25">
    <property type="entry name" value="PEPTIDASE M20 DIMERISATION DOMAIN-CONTAINING PROTEIN"/>
    <property type="match status" value="1"/>
</dbReference>
<evidence type="ECO:0000313" key="1">
    <source>
        <dbReference type="EMBL" id="PSR26057.1"/>
    </source>
</evidence>
<name>A0A2T2WUX8_9FIRM</name>
<organism evidence="1 2">
    <name type="scientific">Sulfobacillus benefaciens</name>
    <dbReference type="NCBI Taxonomy" id="453960"/>
    <lineage>
        <taxon>Bacteria</taxon>
        <taxon>Bacillati</taxon>
        <taxon>Bacillota</taxon>
        <taxon>Clostridia</taxon>
        <taxon>Eubacteriales</taxon>
        <taxon>Clostridiales Family XVII. Incertae Sedis</taxon>
        <taxon>Sulfobacillus</taxon>
    </lineage>
</organism>
<dbReference type="InterPro" id="IPR050072">
    <property type="entry name" value="Peptidase_M20A"/>
</dbReference>
<dbReference type="Gene3D" id="3.40.630.10">
    <property type="entry name" value="Zn peptidases"/>
    <property type="match status" value="1"/>
</dbReference>
<dbReference type="Proteomes" id="UP000242699">
    <property type="component" value="Unassembled WGS sequence"/>
</dbReference>
<gene>
    <name evidence="1" type="ORF">C7B43_15060</name>
</gene>
<protein>
    <recommendedName>
        <fullName evidence="3">Acetylornithine deacetylase</fullName>
    </recommendedName>
</protein>
<reference evidence="1 2" key="1">
    <citation type="journal article" date="2014" name="BMC Genomics">
        <title>Comparison of environmental and isolate Sulfobacillus genomes reveals diverse carbon, sulfur, nitrogen, and hydrogen metabolisms.</title>
        <authorList>
            <person name="Justice N.B."/>
            <person name="Norman A."/>
            <person name="Brown C.T."/>
            <person name="Singh A."/>
            <person name="Thomas B.C."/>
            <person name="Banfield J.F."/>
        </authorList>
    </citation>
    <scope>NUCLEOTIDE SEQUENCE [LARGE SCALE GENOMIC DNA]</scope>
    <source>
        <strain evidence="1">AMDSBA1</strain>
    </source>
</reference>